<dbReference type="Proteomes" id="UP001359559">
    <property type="component" value="Unassembled WGS sequence"/>
</dbReference>
<organism evidence="1 2">
    <name type="scientific">Clitoria ternatea</name>
    <name type="common">Butterfly pea</name>
    <dbReference type="NCBI Taxonomy" id="43366"/>
    <lineage>
        <taxon>Eukaryota</taxon>
        <taxon>Viridiplantae</taxon>
        <taxon>Streptophyta</taxon>
        <taxon>Embryophyta</taxon>
        <taxon>Tracheophyta</taxon>
        <taxon>Spermatophyta</taxon>
        <taxon>Magnoliopsida</taxon>
        <taxon>eudicotyledons</taxon>
        <taxon>Gunneridae</taxon>
        <taxon>Pentapetalae</taxon>
        <taxon>rosids</taxon>
        <taxon>fabids</taxon>
        <taxon>Fabales</taxon>
        <taxon>Fabaceae</taxon>
        <taxon>Papilionoideae</taxon>
        <taxon>50 kb inversion clade</taxon>
        <taxon>NPAAA clade</taxon>
        <taxon>indigoferoid/millettioid clade</taxon>
        <taxon>Phaseoleae</taxon>
        <taxon>Clitoria</taxon>
    </lineage>
</organism>
<dbReference type="EMBL" id="JAYKXN010000003">
    <property type="protein sequence ID" value="KAK7301184.1"/>
    <property type="molecule type" value="Genomic_DNA"/>
</dbReference>
<dbReference type="AlphaFoldDB" id="A0AAN9JN24"/>
<name>A0AAN9JN24_CLITE</name>
<protein>
    <submittedName>
        <fullName evidence="1">Uncharacterized protein</fullName>
    </submittedName>
</protein>
<accession>A0AAN9JN24</accession>
<sequence>MQISLWNYVETPCPFHTSKRRNAYASSVRPCVTSPLISHFKDVKFSACSVRVPSPIHTPMIQNASSNDTFEISITSLSSYSSSLLSSSLCCGSVEVKVLTTSSSSSSSNLRSSVSKVMDSYDNL</sequence>
<keyword evidence="2" id="KW-1185">Reference proteome</keyword>
<comment type="caution">
    <text evidence="1">The sequence shown here is derived from an EMBL/GenBank/DDBJ whole genome shotgun (WGS) entry which is preliminary data.</text>
</comment>
<reference evidence="1 2" key="1">
    <citation type="submission" date="2024-01" db="EMBL/GenBank/DDBJ databases">
        <title>The genomes of 5 underutilized Papilionoideae crops provide insights into root nodulation and disease resistance.</title>
        <authorList>
            <person name="Yuan L."/>
        </authorList>
    </citation>
    <scope>NUCLEOTIDE SEQUENCE [LARGE SCALE GENOMIC DNA]</scope>
    <source>
        <strain evidence="1">LY-2023</strain>
        <tissue evidence="1">Leaf</tissue>
    </source>
</reference>
<evidence type="ECO:0000313" key="2">
    <source>
        <dbReference type="Proteomes" id="UP001359559"/>
    </source>
</evidence>
<proteinExistence type="predicted"/>
<evidence type="ECO:0000313" key="1">
    <source>
        <dbReference type="EMBL" id="KAK7301184.1"/>
    </source>
</evidence>
<gene>
    <name evidence="1" type="ORF">RJT34_12045</name>
</gene>